<dbReference type="Pfam" id="PF00561">
    <property type="entry name" value="Abhydrolase_1"/>
    <property type="match status" value="1"/>
</dbReference>
<sequence length="308" mass="34294">MYASGMDSSLPAGWFEGFSSREFAVDGASIFARYGGNPAGPTLLLVHGSPETHVMWRRTVEELREDFFIILPDLRGYGDSSKAPGMPDHSNYSKRTMAQDLVAVVDALGRQRFFLCGHDRGGRVGHRLALDFPDRLEKLCVVDIAPTLDMYDATDRAFATAYYHWFHLIQPNPLPESMIGGSPMTYLRATLGGLGSGGLGFLEEQALEEYERCFTPGTIHAICEDYRASAGIDLDHDRQDRERGHRIRCDTHVLWGERAVVNRLFRPLDLWQAQCEGRVTGAALPSGHFIPEELPAETAGALKEFFGR</sequence>
<gene>
    <name evidence="3" type="ORF">AVDCRST_MAG83-1166</name>
</gene>
<dbReference type="InterPro" id="IPR000073">
    <property type="entry name" value="AB_hydrolase_1"/>
</dbReference>
<dbReference type="PRINTS" id="PR00111">
    <property type="entry name" value="ABHYDROLASE"/>
</dbReference>
<dbReference type="Gene3D" id="3.40.50.1820">
    <property type="entry name" value="alpha/beta hydrolase"/>
    <property type="match status" value="1"/>
</dbReference>
<dbReference type="EMBL" id="CADCTE010000074">
    <property type="protein sequence ID" value="CAA9232913.1"/>
    <property type="molecule type" value="Genomic_DNA"/>
</dbReference>
<dbReference type="InterPro" id="IPR029058">
    <property type="entry name" value="AB_hydrolase_fold"/>
</dbReference>
<evidence type="ECO:0000259" key="2">
    <source>
        <dbReference type="Pfam" id="PF00561"/>
    </source>
</evidence>
<dbReference type="GO" id="GO:0016787">
    <property type="term" value="F:hydrolase activity"/>
    <property type="evidence" value="ECO:0007669"/>
    <property type="project" value="UniProtKB-KW"/>
</dbReference>
<name>A0A6J4HUD0_9MICC</name>
<feature type="domain" description="AB hydrolase-1" evidence="2">
    <location>
        <begin position="41"/>
        <end position="166"/>
    </location>
</feature>
<reference evidence="3" key="1">
    <citation type="submission" date="2020-02" db="EMBL/GenBank/DDBJ databases">
        <authorList>
            <person name="Meier V. D."/>
        </authorList>
    </citation>
    <scope>NUCLEOTIDE SEQUENCE</scope>
    <source>
        <strain evidence="3">AVDCRST_MAG83</strain>
    </source>
</reference>
<proteinExistence type="predicted"/>
<dbReference type="InterPro" id="IPR000639">
    <property type="entry name" value="Epox_hydrolase-like"/>
</dbReference>
<evidence type="ECO:0000256" key="1">
    <source>
        <dbReference type="ARBA" id="ARBA00022801"/>
    </source>
</evidence>
<accession>A0A6J4HUD0</accession>
<keyword evidence="1 3" id="KW-0378">Hydrolase</keyword>
<dbReference type="PANTHER" id="PTHR43329">
    <property type="entry name" value="EPOXIDE HYDROLASE"/>
    <property type="match status" value="1"/>
</dbReference>
<dbReference type="SUPFAM" id="SSF53474">
    <property type="entry name" value="alpha/beta-Hydrolases"/>
    <property type="match status" value="1"/>
</dbReference>
<dbReference type="AlphaFoldDB" id="A0A6J4HUD0"/>
<dbReference type="PRINTS" id="PR00412">
    <property type="entry name" value="EPOXHYDRLASE"/>
</dbReference>
<evidence type="ECO:0000313" key="3">
    <source>
        <dbReference type="EMBL" id="CAA9232913.1"/>
    </source>
</evidence>
<protein>
    <submittedName>
        <fullName evidence="3">Hydrolase, alpha/beta fold family</fullName>
    </submittedName>
</protein>
<organism evidence="3">
    <name type="scientific">uncultured Arthrobacter sp</name>
    <dbReference type="NCBI Taxonomy" id="114050"/>
    <lineage>
        <taxon>Bacteria</taxon>
        <taxon>Bacillati</taxon>
        <taxon>Actinomycetota</taxon>
        <taxon>Actinomycetes</taxon>
        <taxon>Micrococcales</taxon>
        <taxon>Micrococcaceae</taxon>
        <taxon>Arthrobacter</taxon>
        <taxon>environmental samples</taxon>
    </lineage>
</organism>